<reference evidence="1" key="1">
    <citation type="journal article" date="2015" name="Nature">
        <title>Complex archaea that bridge the gap between prokaryotes and eukaryotes.</title>
        <authorList>
            <person name="Spang A."/>
            <person name="Saw J.H."/>
            <person name="Jorgensen S.L."/>
            <person name="Zaremba-Niedzwiedzka K."/>
            <person name="Martijn J."/>
            <person name="Lind A.E."/>
            <person name="van Eijk R."/>
            <person name="Schleper C."/>
            <person name="Guy L."/>
            <person name="Ettema T.J."/>
        </authorList>
    </citation>
    <scope>NUCLEOTIDE SEQUENCE</scope>
</reference>
<dbReference type="AlphaFoldDB" id="A0A0F9R629"/>
<dbReference type="EMBL" id="LAZR01001038">
    <property type="protein sequence ID" value="KKN52030.1"/>
    <property type="molecule type" value="Genomic_DNA"/>
</dbReference>
<accession>A0A0F9R629</accession>
<evidence type="ECO:0000313" key="1">
    <source>
        <dbReference type="EMBL" id="KKN52030.1"/>
    </source>
</evidence>
<protein>
    <submittedName>
        <fullName evidence="1">Uncharacterized protein</fullName>
    </submittedName>
</protein>
<comment type="caution">
    <text evidence="1">The sequence shown here is derived from an EMBL/GenBank/DDBJ whole genome shotgun (WGS) entry which is preliminary data.</text>
</comment>
<gene>
    <name evidence="1" type="ORF">LCGC14_0616820</name>
</gene>
<sequence length="52" mass="5649">MLLLSVVMEDVNIVGRMDVILPMLSLGVGGGQVRSGKRLIPLPSLPHKIRLE</sequence>
<proteinExistence type="predicted"/>
<organism evidence="1">
    <name type="scientific">marine sediment metagenome</name>
    <dbReference type="NCBI Taxonomy" id="412755"/>
    <lineage>
        <taxon>unclassified sequences</taxon>
        <taxon>metagenomes</taxon>
        <taxon>ecological metagenomes</taxon>
    </lineage>
</organism>
<name>A0A0F9R629_9ZZZZ</name>